<feature type="compositionally biased region" description="Polar residues" evidence="3">
    <location>
        <begin position="314"/>
        <end position="324"/>
    </location>
</feature>
<feature type="compositionally biased region" description="Polar residues" evidence="3">
    <location>
        <begin position="730"/>
        <end position="740"/>
    </location>
</feature>
<keyword evidence="6" id="KW-1185">Reference proteome</keyword>
<dbReference type="Proteomes" id="UP001164746">
    <property type="component" value="Chromosome 3"/>
</dbReference>
<feature type="compositionally biased region" description="Basic and acidic residues" evidence="3">
    <location>
        <begin position="879"/>
        <end position="893"/>
    </location>
</feature>
<keyword evidence="1 2" id="KW-0728">SH3 domain</keyword>
<feature type="compositionally biased region" description="Basic and acidic residues" evidence="3">
    <location>
        <begin position="616"/>
        <end position="628"/>
    </location>
</feature>
<feature type="compositionally biased region" description="Basic and acidic residues" evidence="3">
    <location>
        <begin position="538"/>
        <end position="557"/>
    </location>
</feature>
<dbReference type="Pfam" id="PF00018">
    <property type="entry name" value="SH3_1"/>
    <property type="match status" value="1"/>
</dbReference>
<dbReference type="PROSITE" id="PS50002">
    <property type="entry name" value="SH3"/>
    <property type="match status" value="3"/>
</dbReference>
<name>A0ABY7DT91_MYAAR</name>
<dbReference type="PANTHER" id="PTHR46026:SF1">
    <property type="entry name" value="RHO-TYPE GUANINE NUCLEOTIDE EXCHANGE FACTOR, ISOFORM F"/>
    <property type="match status" value="1"/>
</dbReference>
<evidence type="ECO:0000313" key="6">
    <source>
        <dbReference type="Proteomes" id="UP001164746"/>
    </source>
</evidence>
<gene>
    <name evidence="5" type="ORF">MAR_025290</name>
</gene>
<accession>A0ABY7DT91</accession>
<dbReference type="PRINTS" id="PR00452">
    <property type="entry name" value="SH3DOMAIN"/>
</dbReference>
<dbReference type="PANTHER" id="PTHR46026">
    <property type="entry name" value="RHO-TYPE GUANINE NUCLEOTIDE EXCHANGE FACTOR, ISOFORM F"/>
    <property type="match status" value="1"/>
</dbReference>
<evidence type="ECO:0000313" key="5">
    <source>
        <dbReference type="EMBL" id="WAR00918.1"/>
    </source>
</evidence>
<feature type="domain" description="SH3" evidence="4">
    <location>
        <begin position="6"/>
        <end position="65"/>
    </location>
</feature>
<feature type="domain" description="SH3" evidence="4">
    <location>
        <begin position="246"/>
        <end position="305"/>
    </location>
</feature>
<feature type="compositionally biased region" description="Polar residues" evidence="3">
    <location>
        <begin position="1058"/>
        <end position="1068"/>
    </location>
</feature>
<feature type="region of interest" description="Disordered" evidence="3">
    <location>
        <begin position="121"/>
        <end position="160"/>
    </location>
</feature>
<feature type="compositionally biased region" description="Polar residues" evidence="3">
    <location>
        <begin position="1008"/>
        <end position="1019"/>
    </location>
</feature>
<dbReference type="Pfam" id="PF07653">
    <property type="entry name" value="SH3_2"/>
    <property type="match status" value="2"/>
</dbReference>
<feature type="compositionally biased region" description="Basic and acidic residues" evidence="3">
    <location>
        <begin position="714"/>
        <end position="728"/>
    </location>
</feature>
<dbReference type="SMART" id="SM00326">
    <property type="entry name" value="SH3"/>
    <property type="match status" value="3"/>
</dbReference>
<dbReference type="SUPFAM" id="SSF50044">
    <property type="entry name" value="SH3-domain"/>
    <property type="match status" value="3"/>
</dbReference>
<feature type="region of interest" description="Disordered" evidence="3">
    <location>
        <begin position="303"/>
        <end position="455"/>
    </location>
</feature>
<dbReference type="InterPro" id="IPR036028">
    <property type="entry name" value="SH3-like_dom_sf"/>
</dbReference>
<feature type="compositionally biased region" description="Polar residues" evidence="3">
    <location>
        <begin position="359"/>
        <end position="380"/>
    </location>
</feature>
<protein>
    <submittedName>
        <fullName evidence="5">ITSN1-like protein</fullName>
    </submittedName>
</protein>
<feature type="compositionally biased region" description="Basic and acidic residues" evidence="3">
    <location>
        <begin position="381"/>
        <end position="393"/>
    </location>
</feature>
<feature type="compositionally biased region" description="Basic and acidic residues" evidence="3">
    <location>
        <begin position="829"/>
        <end position="849"/>
    </location>
</feature>
<feature type="compositionally biased region" description="Polar residues" evidence="3">
    <location>
        <begin position="121"/>
        <end position="134"/>
    </location>
</feature>
<feature type="compositionally biased region" description="Basic and acidic residues" evidence="3">
    <location>
        <begin position="478"/>
        <end position="492"/>
    </location>
</feature>
<reference evidence="5" key="1">
    <citation type="submission" date="2022-11" db="EMBL/GenBank/DDBJ databases">
        <title>Centuries of genome instability and evolution in soft-shell clam transmissible cancer (bioRxiv).</title>
        <authorList>
            <person name="Hart S.F.M."/>
            <person name="Yonemitsu M.A."/>
            <person name="Giersch R.M."/>
            <person name="Beal B.F."/>
            <person name="Arriagada G."/>
            <person name="Davis B.W."/>
            <person name="Ostrander E.A."/>
            <person name="Goff S.P."/>
            <person name="Metzger M.J."/>
        </authorList>
    </citation>
    <scope>NUCLEOTIDE SEQUENCE</scope>
    <source>
        <strain evidence="5">MELC-2E11</strain>
        <tissue evidence="5">Siphon/mantle</tissue>
    </source>
</reference>
<feature type="compositionally biased region" description="Basic and acidic residues" evidence="3">
    <location>
        <begin position="420"/>
        <end position="444"/>
    </location>
</feature>
<feature type="region of interest" description="Disordered" evidence="3">
    <location>
        <begin position="478"/>
        <end position="1044"/>
    </location>
</feature>
<feature type="domain" description="SH3" evidence="4">
    <location>
        <begin position="161"/>
        <end position="222"/>
    </location>
</feature>
<evidence type="ECO:0000256" key="1">
    <source>
        <dbReference type="ARBA" id="ARBA00022443"/>
    </source>
</evidence>
<feature type="compositionally biased region" description="Basic and acidic residues" evidence="3">
    <location>
        <begin position="741"/>
        <end position="762"/>
    </location>
</feature>
<feature type="compositionally biased region" description="Basic and acidic residues" evidence="3">
    <location>
        <begin position="783"/>
        <end position="818"/>
    </location>
</feature>
<organism evidence="5 6">
    <name type="scientific">Mya arenaria</name>
    <name type="common">Soft-shell clam</name>
    <dbReference type="NCBI Taxonomy" id="6604"/>
    <lineage>
        <taxon>Eukaryota</taxon>
        <taxon>Metazoa</taxon>
        <taxon>Spiralia</taxon>
        <taxon>Lophotrochozoa</taxon>
        <taxon>Mollusca</taxon>
        <taxon>Bivalvia</taxon>
        <taxon>Autobranchia</taxon>
        <taxon>Heteroconchia</taxon>
        <taxon>Euheterodonta</taxon>
        <taxon>Imparidentia</taxon>
        <taxon>Neoheterodontei</taxon>
        <taxon>Myida</taxon>
        <taxon>Myoidea</taxon>
        <taxon>Myidae</taxon>
        <taxon>Mya</taxon>
    </lineage>
</organism>
<feature type="compositionally biased region" description="Basic and acidic residues" evidence="3">
    <location>
        <begin position="598"/>
        <end position="607"/>
    </location>
</feature>
<evidence type="ECO:0000259" key="4">
    <source>
        <dbReference type="PROSITE" id="PS50002"/>
    </source>
</evidence>
<dbReference type="InterPro" id="IPR001452">
    <property type="entry name" value="SH3_domain"/>
</dbReference>
<proteinExistence type="predicted"/>
<evidence type="ECO:0000256" key="3">
    <source>
        <dbReference type="SAM" id="MobiDB-lite"/>
    </source>
</evidence>
<evidence type="ECO:0000256" key="2">
    <source>
        <dbReference type="PROSITE-ProRule" id="PRU00192"/>
    </source>
</evidence>
<dbReference type="EMBL" id="CP111014">
    <property type="protein sequence ID" value="WAR00918.1"/>
    <property type="molecule type" value="Genomic_DNA"/>
</dbReference>
<feature type="region of interest" description="Disordered" evidence="3">
    <location>
        <begin position="1056"/>
        <end position="1104"/>
    </location>
</feature>
<sequence>MQADDVRCTTYEAVFDFNGSHGNHLTLKQGDLVYVSRKEDNGWWQGSHGGMSGWFPSNYVQAAPQDKLEEDNEVLMHGEDVTSFNLGRATPTNLRVSTLSEQEIEAEPIYCKIQHKDKQSVCSQGSNRSSSVTPTKPEANHPGYAAPLQQKHGNSAEHSSPHGIPYVAKFPFEARNLGELTINKGDLIHCREEGKHGWIRGTNNNTNKEGWCPASYVEKVVHEVTPDPASYQQLEANTDVVERQDLVGIVHHAIHSFDGEKAGDLQFEHGDYITVFQVLENGWWLGSKDKTVGWFPGSHVEMIDHPSSSPSPSTVCSESQGSLETSHELSEAVQDIPGPSTPTKHKPTRKAPPPPLKIVNSNFKPDNSSTTGNCNVNDQNLKSDHSKKAHAPDSKIPGLAGSKSLKIPRPKVAPPPPPIRQDDKPPTDDSVKDGIESSKARIDMDVEDISGSKQKVKPALPKRFIKPKLVTVPRGEVKLPDNREVGNGDVKLRAPPPLKPLAPKLGPIRAKLSAPKSHEDHVQSEEEEGAYFHITPQRRFDPILRQESSDDNIDRAESPPYRSMASFGNTFGKPPEEKIPIFSSFNHVPKEPASQLDMESRENDGSKNKITVSEDTLSKNHDDQKQQEKTQILKNELEEDTAIQYENSKEKMKPKSGIPVTPKMKPSKLQPPKHSLPEAHEPATSCEVENMEDNRVQGLHKVPCPESSDIPVSKSEESDEKPAAKEQDNMAPNEQLNITDNKPKGEHDNEVKVSDERPRADSFGRPPVAPKPKSKGLVKPKVYSKDIGVDIKALSEEMTEKQDKQETQDMVTVEKAKTPIDSIPNRQRTNSENESKISSRGRSDSESESRLPLSSSKTQKSPQVRGRKSNIPSPGIRNRSKENSKVHREENERGNSSCDQNKVDKSTTDVKSTTVSAPNDPDSLRNRSYSPAGRTGIPMSVRHRSNSPAGKSGIPPPGSPLKSPKQKSSALVQPKKITNGHDKPVNSISHNPAHGEPVAKSGQEMNEENTQNDSPSSVSKPDRPSKPSRKQGSQDGKPPKHGKSLLPVIHKSMEANVGSHNGVSSPSAGTKAKRGIPVAKQKRSPGPKNSSAEENHSSEPNKGSLFQATKSYTAQNDGELTFAAGTFVKELSDINAAQAVSITRPRLAGYRFLNNTACVMNCCSYVLFSREMVEFVSFHGKWWSLSVFTGNGGVCQFSREMVESVSFLLHGFKQSLFYDGDCNRNVFLVKHVSHNVIVCMKYVFESLLHCNIKHIYTIHYYAIKV</sequence>
<dbReference type="Gene3D" id="2.30.30.40">
    <property type="entry name" value="SH3 Domains"/>
    <property type="match status" value="3"/>
</dbReference>